<dbReference type="RefSeq" id="XP_018039237.1">
    <property type="nucleotide sequence ID" value="XM_018186809.1"/>
</dbReference>
<protein>
    <submittedName>
        <fullName evidence="2">Uncharacterized protein</fullName>
    </submittedName>
</protein>
<accession>A0A177CPJ4</accession>
<dbReference type="EMBL" id="KV441550">
    <property type="protein sequence ID" value="OAG08872.1"/>
    <property type="molecule type" value="Genomic_DNA"/>
</dbReference>
<evidence type="ECO:0000313" key="2">
    <source>
        <dbReference type="EMBL" id="OAG08872.1"/>
    </source>
</evidence>
<evidence type="ECO:0000256" key="1">
    <source>
        <dbReference type="SAM" id="MobiDB-lite"/>
    </source>
</evidence>
<evidence type="ECO:0000313" key="3">
    <source>
        <dbReference type="Proteomes" id="UP000077069"/>
    </source>
</evidence>
<feature type="compositionally biased region" description="Basic residues" evidence="1">
    <location>
        <begin position="1"/>
        <end position="11"/>
    </location>
</feature>
<feature type="compositionally biased region" description="Polar residues" evidence="1">
    <location>
        <begin position="12"/>
        <end position="25"/>
    </location>
</feature>
<feature type="region of interest" description="Disordered" evidence="1">
    <location>
        <begin position="1"/>
        <end position="32"/>
    </location>
</feature>
<dbReference type="Proteomes" id="UP000077069">
    <property type="component" value="Unassembled WGS sequence"/>
</dbReference>
<dbReference type="OrthoDB" id="5586566at2759"/>
<proteinExistence type="predicted"/>
<keyword evidence="3" id="KW-1185">Reference proteome</keyword>
<name>A0A177CPJ4_9PLEO</name>
<sequence length="219" mass="24397">MTGWKLSKKFKMQSNAPSSDSTTPTIKGPPIKHTLDPRGILNITLYQGADFKEEPQNLSDSSLTSGLTDGHRPFYSHYALLEYDKAQVFINSFGRATNKPRWGVGKGATFSLKVTRAAELTIFIFLGDIRSACRSQHIFLGTATITLFDGATNSGSPWFNVQHGTDQIQVNIEYLPCAEDKTLGLEISDFEILNSSRTVLRVWEECGDKTLRPTWAMEN</sequence>
<reference evidence="2 3" key="1">
    <citation type="submission" date="2016-05" db="EMBL/GenBank/DDBJ databases">
        <title>Comparative analysis of secretome profiles of manganese(II)-oxidizing ascomycete fungi.</title>
        <authorList>
            <consortium name="DOE Joint Genome Institute"/>
            <person name="Zeiner C.A."/>
            <person name="Purvine S.O."/>
            <person name="Zink E.M."/>
            <person name="Wu S."/>
            <person name="Pasa-Tolic L."/>
            <person name="Chaput D.L."/>
            <person name="Haridas S."/>
            <person name="Grigoriev I.V."/>
            <person name="Santelli C.M."/>
            <person name="Hansel C.M."/>
        </authorList>
    </citation>
    <scope>NUCLEOTIDE SEQUENCE [LARGE SCALE GENOMIC DNA]</scope>
    <source>
        <strain evidence="2 3">AP3s5-JAC2a</strain>
    </source>
</reference>
<dbReference type="InParanoid" id="A0A177CPJ4"/>
<dbReference type="GeneID" id="28770295"/>
<dbReference type="STRING" id="1460663.A0A177CPJ4"/>
<dbReference type="AlphaFoldDB" id="A0A177CPJ4"/>
<organism evidence="2 3">
    <name type="scientific">Paraphaeosphaeria sporulosa</name>
    <dbReference type="NCBI Taxonomy" id="1460663"/>
    <lineage>
        <taxon>Eukaryota</taxon>
        <taxon>Fungi</taxon>
        <taxon>Dikarya</taxon>
        <taxon>Ascomycota</taxon>
        <taxon>Pezizomycotina</taxon>
        <taxon>Dothideomycetes</taxon>
        <taxon>Pleosporomycetidae</taxon>
        <taxon>Pleosporales</taxon>
        <taxon>Massarineae</taxon>
        <taxon>Didymosphaeriaceae</taxon>
        <taxon>Paraphaeosphaeria</taxon>
    </lineage>
</organism>
<gene>
    <name evidence="2" type="ORF">CC84DRAFT_593257</name>
</gene>